<evidence type="ECO:0000259" key="7">
    <source>
        <dbReference type="PROSITE" id="PS50850"/>
    </source>
</evidence>
<dbReference type="InterPro" id="IPR045263">
    <property type="entry name" value="GLUT"/>
</dbReference>
<name>A0A4U5MQT1_STECR</name>
<keyword evidence="3 5" id="KW-1133">Transmembrane helix</keyword>
<reference evidence="8 9" key="2">
    <citation type="journal article" date="2019" name="G3 (Bethesda)">
        <title>Hybrid Assembly of the Genome of the Entomopathogenic Nematode Steinernema carpocapsae Identifies the X-Chromosome.</title>
        <authorList>
            <person name="Serra L."/>
            <person name="Macchietto M."/>
            <person name="Macias-Munoz A."/>
            <person name="McGill C.J."/>
            <person name="Rodriguez I.M."/>
            <person name="Rodriguez B."/>
            <person name="Murad R."/>
            <person name="Mortazavi A."/>
        </authorList>
    </citation>
    <scope>NUCLEOTIDE SEQUENCE [LARGE SCALE GENOMIC DNA]</scope>
    <source>
        <strain evidence="8 9">ALL</strain>
    </source>
</reference>
<feature type="transmembrane region" description="Helical" evidence="5">
    <location>
        <begin position="172"/>
        <end position="190"/>
    </location>
</feature>
<feature type="transmembrane region" description="Helical" evidence="5">
    <location>
        <begin position="129"/>
        <end position="151"/>
    </location>
</feature>
<evidence type="ECO:0000313" key="9">
    <source>
        <dbReference type="Proteomes" id="UP000298663"/>
    </source>
</evidence>
<feature type="transmembrane region" description="Helical" evidence="5">
    <location>
        <begin position="316"/>
        <end position="336"/>
    </location>
</feature>
<dbReference type="InterPro" id="IPR005828">
    <property type="entry name" value="MFS_sugar_transport-like"/>
</dbReference>
<evidence type="ECO:0000313" key="8">
    <source>
        <dbReference type="EMBL" id="TKR71812.1"/>
    </source>
</evidence>
<dbReference type="OrthoDB" id="4142200at2759"/>
<feature type="transmembrane region" description="Helical" evidence="5">
    <location>
        <begin position="373"/>
        <end position="397"/>
    </location>
</feature>
<feature type="chain" id="PRO_5020681106" description="Major facilitator superfamily (MFS) profile domain-containing protein" evidence="6">
    <location>
        <begin position="26"/>
        <end position="522"/>
    </location>
</feature>
<feature type="transmembrane region" description="Helical" evidence="5">
    <location>
        <begin position="348"/>
        <end position="367"/>
    </location>
</feature>
<keyword evidence="2 5" id="KW-0812">Transmembrane</keyword>
<feature type="domain" description="Major facilitator superfamily (MFS) profile" evidence="7">
    <location>
        <begin position="11"/>
        <end position="464"/>
    </location>
</feature>
<evidence type="ECO:0000256" key="6">
    <source>
        <dbReference type="SAM" id="SignalP"/>
    </source>
</evidence>
<evidence type="ECO:0000256" key="1">
    <source>
        <dbReference type="ARBA" id="ARBA00004141"/>
    </source>
</evidence>
<protein>
    <recommendedName>
        <fullName evidence="7">Major facilitator superfamily (MFS) profile domain-containing protein</fullName>
    </recommendedName>
</protein>
<dbReference type="EMBL" id="AZBU02000006">
    <property type="protein sequence ID" value="TKR71812.1"/>
    <property type="molecule type" value="Genomic_DNA"/>
</dbReference>
<proteinExistence type="predicted"/>
<keyword evidence="9" id="KW-1185">Reference proteome</keyword>
<dbReference type="Pfam" id="PF00083">
    <property type="entry name" value="Sugar_tr"/>
    <property type="match status" value="1"/>
</dbReference>
<dbReference type="PANTHER" id="PTHR23503">
    <property type="entry name" value="SOLUTE CARRIER FAMILY 2"/>
    <property type="match status" value="1"/>
</dbReference>
<comment type="subcellular location">
    <subcellularLocation>
        <location evidence="1">Membrane</location>
        <topology evidence="1">Multi-pass membrane protein</topology>
    </subcellularLocation>
</comment>
<dbReference type="PROSITE" id="PS00216">
    <property type="entry name" value="SUGAR_TRANSPORT_1"/>
    <property type="match status" value="1"/>
</dbReference>
<dbReference type="InterPro" id="IPR020846">
    <property type="entry name" value="MFS_dom"/>
</dbReference>
<feature type="transmembrane region" description="Helical" evidence="5">
    <location>
        <begin position="409"/>
        <end position="430"/>
    </location>
</feature>
<dbReference type="Gene3D" id="1.20.1250.20">
    <property type="entry name" value="MFS general substrate transporter like domains"/>
    <property type="match status" value="1"/>
</dbReference>
<dbReference type="GO" id="GO:0016020">
    <property type="term" value="C:membrane"/>
    <property type="evidence" value="ECO:0007669"/>
    <property type="project" value="UniProtKB-SubCell"/>
</dbReference>
<dbReference type="InterPro" id="IPR036259">
    <property type="entry name" value="MFS_trans_sf"/>
</dbReference>
<feature type="transmembrane region" description="Helical" evidence="5">
    <location>
        <begin position="436"/>
        <end position="460"/>
    </location>
</feature>
<feature type="transmembrane region" description="Helical" evidence="5">
    <location>
        <begin position="196"/>
        <end position="214"/>
    </location>
</feature>
<dbReference type="InterPro" id="IPR005829">
    <property type="entry name" value="Sugar_transporter_CS"/>
</dbReference>
<sequence length="522" mass="57322">MVPHGRLLAVAIFVSFASNWQFAYQITYVNTAASVFRNIGDHAYANTNGFNEGEKMPEERWTTLWSIVVSSFYPGAILGFIMVPYLVRRIGVKRALLYTCVPAIIGCFLQLFARLAAQFDEFTFQQLLIIGRLLVGVQAGCSLCLLPMFIIEISPPANVPFLSTLQQVCQSFSTVVGFIVGSPLLISFGAYEFECLQLIAVLPTILFFFFLLWLPHTPYYLLQDLQFTPEDAANSVEFYYGSEANPATVREELYHRWCVGGEHTHDGTIVGTVNLKGLLIGSVAGISFAFTADDLIDSFSSQILKSSSAGDSNIELKAQLTTIGLGVLLFVTSIFGSFLIDRFGRKKLLIVGLLGTACSNSLVAYSLANGSYIWATVGFCLTKCFIGFGAGAPAWFLTSELVAPKAVSVAQAISTGMLLVVTGLMTLVYLNVDALIPNYSILVLTAGPATISAIILILFLPETMDKTYEQIRENLAVFFFSGLFSRRRMSLSHKRRHFQESGYGSFNSSISSGSSYHNEIFR</sequence>
<feature type="signal peptide" evidence="6">
    <location>
        <begin position="1"/>
        <end position="25"/>
    </location>
</feature>
<feature type="transmembrane region" description="Helical" evidence="5">
    <location>
        <begin position="64"/>
        <end position="83"/>
    </location>
</feature>
<evidence type="ECO:0000256" key="3">
    <source>
        <dbReference type="ARBA" id="ARBA00022989"/>
    </source>
</evidence>
<feature type="transmembrane region" description="Helical" evidence="5">
    <location>
        <begin position="95"/>
        <end position="117"/>
    </location>
</feature>
<gene>
    <name evidence="8" type="ORF">L596_019350</name>
</gene>
<accession>A0A4U5MQT1</accession>
<evidence type="ECO:0000256" key="2">
    <source>
        <dbReference type="ARBA" id="ARBA00022692"/>
    </source>
</evidence>
<dbReference type="STRING" id="34508.A0A4U5MQT1"/>
<evidence type="ECO:0000256" key="4">
    <source>
        <dbReference type="ARBA" id="ARBA00023136"/>
    </source>
</evidence>
<comment type="caution">
    <text evidence="8">The sequence shown here is derived from an EMBL/GenBank/DDBJ whole genome shotgun (WGS) entry which is preliminary data.</text>
</comment>
<organism evidence="8 9">
    <name type="scientific">Steinernema carpocapsae</name>
    <name type="common">Entomopathogenic nematode</name>
    <dbReference type="NCBI Taxonomy" id="34508"/>
    <lineage>
        <taxon>Eukaryota</taxon>
        <taxon>Metazoa</taxon>
        <taxon>Ecdysozoa</taxon>
        <taxon>Nematoda</taxon>
        <taxon>Chromadorea</taxon>
        <taxon>Rhabditida</taxon>
        <taxon>Tylenchina</taxon>
        <taxon>Panagrolaimomorpha</taxon>
        <taxon>Strongyloidoidea</taxon>
        <taxon>Steinernematidae</taxon>
        <taxon>Steinernema</taxon>
    </lineage>
</organism>
<dbReference type="Proteomes" id="UP000298663">
    <property type="component" value="Unassembled WGS sequence"/>
</dbReference>
<keyword evidence="4 5" id="KW-0472">Membrane</keyword>
<evidence type="ECO:0000256" key="5">
    <source>
        <dbReference type="SAM" id="Phobius"/>
    </source>
</evidence>
<dbReference type="AlphaFoldDB" id="A0A4U5MQT1"/>
<dbReference type="PROSITE" id="PS50850">
    <property type="entry name" value="MFS"/>
    <property type="match status" value="1"/>
</dbReference>
<feature type="transmembrane region" description="Helical" evidence="5">
    <location>
        <begin position="278"/>
        <end position="296"/>
    </location>
</feature>
<dbReference type="SUPFAM" id="SSF103473">
    <property type="entry name" value="MFS general substrate transporter"/>
    <property type="match status" value="1"/>
</dbReference>
<dbReference type="GO" id="GO:0015149">
    <property type="term" value="F:hexose transmembrane transporter activity"/>
    <property type="evidence" value="ECO:0007669"/>
    <property type="project" value="TreeGrafter"/>
</dbReference>
<keyword evidence="6" id="KW-0732">Signal</keyword>
<reference evidence="8 9" key="1">
    <citation type="journal article" date="2015" name="Genome Biol.">
        <title>Comparative genomics of Steinernema reveals deeply conserved gene regulatory networks.</title>
        <authorList>
            <person name="Dillman A.R."/>
            <person name="Macchietto M."/>
            <person name="Porter C.F."/>
            <person name="Rogers A."/>
            <person name="Williams B."/>
            <person name="Antoshechkin I."/>
            <person name="Lee M.M."/>
            <person name="Goodwin Z."/>
            <person name="Lu X."/>
            <person name="Lewis E.E."/>
            <person name="Goodrich-Blair H."/>
            <person name="Stock S.P."/>
            <person name="Adams B.J."/>
            <person name="Sternberg P.W."/>
            <person name="Mortazavi A."/>
        </authorList>
    </citation>
    <scope>NUCLEOTIDE SEQUENCE [LARGE SCALE GENOMIC DNA]</scope>
    <source>
        <strain evidence="8 9">ALL</strain>
    </source>
</reference>
<dbReference type="PANTHER" id="PTHR23503:SF11">
    <property type="entry name" value="MAJOR FACILITATOR SUPERFAMILY (MFS) PROFILE DOMAIN-CONTAINING PROTEIN"/>
    <property type="match status" value="1"/>
</dbReference>